<keyword evidence="3" id="KW-0597">Phosphoprotein</keyword>
<dbReference type="InterPro" id="IPR036890">
    <property type="entry name" value="HATPase_C_sf"/>
</dbReference>
<evidence type="ECO:0000256" key="6">
    <source>
        <dbReference type="ARBA" id="ARBA00022777"/>
    </source>
</evidence>
<name>A0A1T5KK98_9MICO</name>
<accession>A0A1T5KK98</accession>
<dbReference type="EC" id="2.7.13.3" evidence="2"/>
<keyword evidence="8" id="KW-0902">Two-component regulatory system</keyword>
<keyword evidence="7" id="KW-0067">ATP-binding</keyword>
<evidence type="ECO:0000256" key="5">
    <source>
        <dbReference type="ARBA" id="ARBA00022741"/>
    </source>
</evidence>
<dbReference type="PANTHER" id="PTHR24421">
    <property type="entry name" value="NITRATE/NITRITE SENSOR PROTEIN NARX-RELATED"/>
    <property type="match status" value="1"/>
</dbReference>
<evidence type="ECO:0000256" key="2">
    <source>
        <dbReference type="ARBA" id="ARBA00012438"/>
    </source>
</evidence>
<keyword evidence="10" id="KW-0472">Membrane</keyword>
<dbReference type="InterPro" id="IPR050482">
    <property type="entry name" value="Sensor_HK_TwoCompSys"/>
</dbReference>
<dbReference type="Proteomes" id="UP000190857">
    <property type="component" value="Unassembled WGS sequence"/>
</dbReference>
<evidence type="ECO:0000256" key="7">
    <source>
        <dbReference type="ARBA" id="ARBA00022840"/>
    </source>
</evidence>
<gene>
    <name evidence="13" type="ORF">SAMN06309945_2343</name>
</gene>
<dbReference type="GO" id="GO:0016020">
    <property type="term" value="C:membrane"/>
    <property type="evidence" value="ECO:0007669"/>
    <property type="project" value="InterPro"/>
</dbReference>
<feature type="domain" description="Signal transduction histidine kinase subgroup 3 dimerisation and phosphoacceptor" evidence="12">
    <location>
        <begin position="245"/>
        <end position="310"/>
    </location>
</feature>
<reference evidence="13 14" key="1">
    <citation type="submission" date="2017-02" db="EMBL/GenBank/DDBJ databases">
        <authorList>
            <person name="Peterson S.W."/>
        </authorList>
    </citation>
    <scope>NUCLEOTIDE SEQUENCE [LARGE SCALE GENOMIC DNA]</scope>
    <source>
        <strain evidence="13 14">VKM Ac-2059</strain>
    </source>
</reference>
<evidence type="ECO:0000256" key="1">
    <source>
        <dbReference type="ARBA" id="ARBA00000085"/>
    </source>
</evidence>
<keyword evidence="4" id="KW-0808">Transferase</keyword>
<dbReference type="EMBL" id="FUZP01000002">
    <property type="protein sequence ID" value="SKC64157.1"/>
    <property type="molecule type" value="Genomic_DNA"/>
</dbReference>
<keyword evidence="6 13" id="KW-0418">Kinase</keyword>
<evidence type="ECO:0000259" key="12">
    <source>
        <dbReference type="Pfam" id="PF07730"/>
    </source>
</evidence>
<dbReference type="InterPro" id="IPR003594">
    <property type="entry name" value="HATPase_dom"/>
</dbReference>
<dbReference type="GO" id="GO:0000155">
    <property type="term" value="F:phosphorelay sensor kinase activity"/>
    <property type="evidence" value="ECO:0007669"/>
    <property type="project" value="InterPro"/>
</dbReference>
<evidence type="ECO:0000256" key="10">
    <source>
        <dbReference type="SAM" id="Phobius"/>
    </source>
</evidence>
<dbReference type="Gene3D" id="3.30.565.10">
    <property type="entry name" value="Histidine kinase-like ATPase, C-terminal domain"/>
    <property type="match status" value="1"/>
</dbReference>
<organism evidence="13 14">
    <name type="scientific">Okibacterium fritillariae</name>
    <dbReference type="NCBI Taxonomy" id="123320"/>
    <lineage>
        <taxon>Bacteria</taxon>
        <taxon>Bacillati</taxon>
        <taxon>Actinomycetota</taxon>
        <taxon>Actinomycetes</taxon>
        <taxon>Micrococcales</taxon>
        <taxon>Microbacteriaceae</taxon>
        <taxon>Okibacterium</taxon>
    </lineage>
</organism>
<sequence>MLVRWADSSGMSDGYASGMTPPTLPASPLDGRLSGPPRAVRVWMPVVVSLVVQVPIAVLLLVHQIAGSIDADGPDRGRGPELGNGVGPGSGLVEFESAGSAIWVAVVALLLAVLTALALAVIRRYPRSVVVAIIAATAGEALLSPIGPPFVSVAFAVILAVRHGARAWAYIALATAWMLVLFVGPLTGAPWSAHLVAPTTLALLVVVGAAEFSKRRSDVRQKLYDDALARRRAEEARQEAAGQLERVRIARELHDVLGHSLSQITVQANAGLHLMDRDPGEARRALVNVKETSAAALAEVRNVLGILRDPAPGSAVVRDRRSGPARPHPASEADTDVPPEPGFAPRTPGPGLSQLDNLFDTVRAGGVAVHESLSLGDAATIPLGVGQSIYRIVQESLTNVVRHSAARSARVRVDRAGDALTVTVEDDGTGRTAALSSSTDATTAAPGNGLLGMRERAELLGGTFAAGPTPTGGWRVVASMPVQVRA</sequence>
<protein>
    <recommendedName>
        <fullName evidence="2">histidine kinase</fullName>
        <ecNumber evidence="2">2.7.13.3</ecNumber>
    </recommendedName>
</protein>
<feature type="domain" description="Histidine kinase/HSP90-like ATPase" evidence="11">
    <location>
        <begin position="387"/>
        <end position="483"/>
    </location>
</feature>
<dbReference type="STRING" id="123320.SAMN06309945_2343"/>
<feature type="region of interest" description="Disordered" evidence="9">
    <location>
        <begin position="313"/>
        <end position="350"/>
    </location>
</feature>
<feature type="transmembrane region" description="Helical" evidence="10">
    <location>
        <begin position="168"/>
        <end position="187"/>
    </location>
</feature>
<evidence type="ECO:0000256" key="4">
    <source>
        <dbReference type="ARBA" id="ARBA00022679"/>
    </source>
</evidence>
<keyword evidence="14" id="KW-1185">Reference proteome</keyword>
<dbReference type="Gene3D" id="1.20.5.1930">
    <property type="match status" value="1"/>
</dbReference>
<evidence type="ECO:0000259" key="11">
    <source>
        <dbReference type="Pfam" id="PF02518"/>
    </source>
</evidence>
<proteinExistence type="predicted"/>
<evidence type="ECO:0000256" key="8">
    <source>
        <dbReference type="ARBA" id="ARBA00023012"/>
    </source>
</evidence>
<dbReference type="CDD" id="cd16917">
    <property type="entry name" value="HATPase_UhpB-NarQ-NarX-like"/>
    <property type="match status" value="1"/>
</dbReference>
<comment type="catalytic activity">
    <reaction evidence="1">
        <text>ATP + protein L-histidine = ADP + protein N-phospho-L-histidine.</text>
        <dbReference type="EC" id="2.7.13.3"/>
    </reaction>
</comment>
<dbReference type="PANTHER" id="PTHR24421:SF10">
    <property type="entry name" value="NITRATE_NITRITE SENSOR PROTEIN NARQ"/>
    <property type="match status" value="1"/>
</dbReference>
<feature type="transmembrane region" description="Helical" evidence="10">
    <location>
        <begin position="101"/>
        <end position="122"/>
    </location>
</feature>
<keyword evidence="10" id="KW-0812">Transmembrane</keyword>
<dbReference type="InterPro" id="IPR011712">
    <property type="entry name" value="Sig_transdc_His_kin_sub3_dim/P"/>
</dbReference>
<keyword evidence="5" id="KW-0547">Nucleotide-binding</keyword>
<dbReference type="SUPFAM" id="SSF55874">
    <property type="entry name" value="ATPase domain of HSP90 chaperone/DNA topoisomerase II/histidine kinase"/>
    <property type="match status" value="1"/>
</dbReference>
<evidence type="ECO:0000313" key="14">
    <source>
        <dbReference type="Proteomes" id="UP000190857"/>
    </source>
</evidence>
<dbReference type="GO" id="GO:0046983">
    <property type="term" value="F:protein dimerization activity"/>
    <property type="evidence" value="ECO:0007669"/>
    <property type="project" value="InterPro"/>
</dbReference>
<feature type="region of interest" description="Disordered" evidence="9">
    <location>
        <begin position="1"/>
        <end position="30"/>
    </location>
</feature>
<evidence type="ECO:0000313" key="13">
    <source>
        <dbReference type="EMBL" id="SKC64157.1"/>
    </source>
</evidence>
<dbReference type="Pfam" id="PF02518">
    <property type="entry name" value="HATPase_c"/>
    <property type="match status" value="1"/>
</dbReference>
<feature type="transmembrane region" description="Helical" evidence="10">
    <location>
        <begin position="193"/>
        <end position="212"/>
    </location>
</feature>
<dbReference type="Pfam" id="PF07730">
    <property type="entry name" value="HisKA_3"/>
    <property type="match status" value="1"/>
</dbReference>
<feature type="transmembrane region" description="Helical" evidence="10">
    <location>
        <begin position="42"/>
        <end position="62"/>
    </location>
</feature>
<dbReference type="AlphaFoldDB" id="A0A1T5KK98"/>
<evidence type="ECO:0000256" key="3">
    <source>
        <dbReference type="ARBA" id="ARBA00022553"/>
    </source>
</evidence>
<dbReference type="GO" id="GO:0005524">
    <property type="term" value="F:ATP binding"/>
    <property type="evidence" value="ECO:0007669"/>
    <property type="project" value="UniProtKB-KW"/>
</dbReference>
<evidence type="ECO:0000256" key="9">
    <source>
        <dbReference type="SAM" id="MobiDB-lite"/>
    </source>
</evidence>
<keyword evidence="10" id="KW-1133">Transmembrane helix</keyword>